<protein>
    <recommendedName>
        <fullName evidence="3">Extradiol ring-cleavage dioxygenase LigAB LigA subunit domain-containing protein</fullName>
    </recommendedName>
</protein>
<dbReference type="RefSeq" id="WP_269591949.1">
    <property type="nucleotide sequence ID" value="NZ_JAPWIS010000017.1"/>
</dbReference>
<evidence type="ECO:0008006" key="3">
    <source>
        <dbReference type="Google" id="ProtNLM"/>
    </source>
</evidence>
<dbReference type="Proteomes" id="UP001066327">
    <property type="component" value="Unassembled WGS sequence"/>
</dbReference>
<name>A0ABT4NJQ0_RHOOP</name>
<proteinExistence type="predicted"/>
<evidence type="ECO:0000313" key="2">
    <source>
        <dbReference type="Proteomes" id="UP001066327"/>
    </source>
</evidence>
<dbReference type="EMBL" id="JAPWIS010000017">
    <property type="protein sequence ID" value="MCZ4587596.1"/>
    <property type="molecule type" value="Genomic_DNA"/>
</dbReference>
<accession>A0ABT4NJQ0</accession>
<comment type="caution">
    <text evidence="1">The sequence shown here is derived from an EMBL/GenBank/DDBJ whole genome shotgun (WGS) entry which is preliminary data.</text>
</comment>
<evidence type="ECO:0000313" key="1">
    <source>
        <dbReference type="EMBL" id="MCZ4587596.1"/>
    </source>
</evidence>
<gene>
    <name evidence="1" type="ORF">O4328_28575</name>
</gene>
<sequence>MTAYALQRAVFDFLRARENGQSTEGFSERPDLDDPEKDALKSCDIGALASLGVHRVLLSGFARENGIMRETLRDHLRAGATTTRKVDVPWRK</sequence>
<keyword evidence="2" id="KW-1185">Reference proteome</keyword>
<organism evidence="1 2">
    <name type="scientific">Rhodococcus opacus</name>
    <name type="common">Nocardia opaca</name>
    <dbReference type="NCBI Taxonomy" id="37919"/>
    <lineage>
        <taxon>Bacteria</taxon>
        <taxon>Bacillati</taxon>
        <taxon>Actinomycetota</taxon>
        <taxon>Actinomycetes</taxon>
        <taxon>Mycobacteriales</taxon>
        <taxon>Nocardiaceae</taxon>
        <taxon>Rhodococcus</taxon>
    </lineage>
</organism>
<reference evidence="1" key="1">
    <citation type="submission" date="2022-12" db="EMBL/GenBank/DDBJ databases">
        <authorList>
            <person name="Krivoruchko A.V."/>
            <person name="Elkin A."/>
        </authorList>
    </citation>
    <scope>NUCLEOTIDE SEQUENCE</scope>
    <source>
        <strain evidence="1">IEGM 249</strain>
    </source>
</reference>